<gene>
    <name evidence="1" type="ORF">LTR25_005552</name>
</gene>
<evidence type="ECO:0000313" key="1">
    <source>
        <dbReference type="EMBL" id="KAK5536877.1"/>
    </source>
</evidence>
<name>A0AAV9Q7I6_9PEZI</name>
<protein>
    <submittedName>
        <fullName evidence="1">Uncharacterized protein</fullName>
    </submittedName>
</protein>
<dbReference type="Proteomes" id="UP001345827">
    <property type="component" value="Unassembled WGS sequence"/>
</dbReference>
<dbReference type="AlphaFoldDB" id="A0AAV9Q7I6"/>
<dbReference type="EMBL" id="JAXLQG010000008">
    <property type="protein sequence ID" value="KAK5536877.1"/>
    <property type="molecule type" value="Genomic_DNA"/>
</dbReference>
<organism evidence="1 2">
    <name type="scientific">Vermiconidia calcicola</name>
    <dbReference type="NCBI Taxonomy" id="1690605"/>
    <lineage>
        <taxon>Eukaryota</taxon>
        <taxon>Fungi</taxon>
        <taxon>Dikarya</taxon>
        <taxon>Ascomycota</taxon>
        <taxon>Pezizomycotina</taxon>
        <taxon>Dothideomycetes</taxon>
        <taxon>Dothideomycetidae</taxon>
        <taxon>Mycosphaerellales</taxon>
        <taxon>Extremaceae</taxon>
        <taxon>Vermiconidia</taxon>
    </lineage>
</organism>
<keyword evidence="2" id="KW-1185">Reference proteome</keyword>
<reference evidence="1 2" key="1">
    <citation type="submission" date="2023-06" db="EMBL/GenBank/DDBJ databases">
        <title>Black Yeasts Isolated from many extreme environments.</title>
        <authorList>
            <person name="Coleine C."/>
            <person name="Stajich J.E."/>
            <person name="Selbmann L."/>
        </authorList>
    </citation>
    <scope>NUCLEOTIDE SEQUENCE [LARGE SCALE GENOMIC DNA]</scope>
    <source>
        <strain evidence="1 2">CCFEE 5887</strain>
    </source>
</reference>
<proteinExistence type="predicted"/>
<sequence>MAGPVWSPKALFLWESRPLCSEAKQPGSITLLAVSLSWASAMHRFSIQTFLCHPSGFLDFSIAGRMAILVTLCTNLVTLGFNYFNRDPYMAFSETTLQERKHEIWDIISSFDRFLFAAEYRLEIWEQITEHQLGRPLSDLTISEDLTGTLLQAACHDLEIWNGLNRLYTPPKRAKLFTEKLKRRFEGLFNDYETLTRAGEREPGRTRLPEASTIGLEEIFHDFRRFAAIACNDLKLRLEGRASTLIILLDVLKRICQNASGLQSMPQSSLYHRLIHEAPTNQRTFMLDALDAIRDTRVTITPRDLSEIAEYLRAIAAALSVNAAPAHYQRRLQEVRNAVEARAE</sequence>
<accession>A0AAV9Q7I6</accession>
<evidence type="ECO:0000313" key="2">
    <source>
        <dbReference type="Proteomes" id="UP001345827"/>
    </source>
</evidence>
<comment type="caution">
    <text evidence="1">The sequence shown here is derived from an EMBL/GenBank/DDBJ whole genome shotgun (WGS) entry which is preliminary data.</text>
</comment>